<evidence type="ECO:0000256" key="1">
    <source>
        <dbReference type="SAM" id="Phobius"/>
    </source>
</evidence>
<accession>X0U4J6</accession>
<keyword evidence="1" id="KW-0812">Transmembrane</keyword>
<protein>
    <submittedName>
        <fullName evidence="2">Uncharacterized protein</fullName>
    </submittedName>
</protein>
<feature type="transmembrane region" description="Helical" evidence="1">
    <location>
        <begin position="37"/>
        <end position="55"/>
    </location>
</feature>
<dbReference type="EMBL" id="BARS01029029">
    <property type="protein sequence ID" value="GAG00455.1"/>
    <property type="molecule type" value="Genomic_DNA"/>
</dbReference>
<keyword evidence="1" id="KW-0472">Membrane</keyword>
<feature type="transmembrane region" description="Helical" evidence="1">
    <location>
        <begin position="12"/>
        <end position="31"/>
    </location>
</feature>
<gene>
    <name evidence="2" type="ORF">S01H1_45429</name>
</gene>
<name>X0U4J6_9ZZZZ</name>
<proteinExistence type="predicted"/>
<keyword evidence="1" id="KW-1133">Transmembrane helix</keyword>
<sequence length="62" mass="6516">MAKIWTWLNGNKTVIGTLILAVLSTGIIGDHTFGYEVLLWLGGLLAGGGLIHKVVKPADANS</sequence>
<comment type="caution">
    <text evidence="2">The sequence shown here is derived from an EMBL/GenBank/DDBJ whole genome shotgun (WGS) entry which is preliminary data.</text>
</comment>
<dbReference type="AlphaFoldDB" id="X0U4J6"/>
<feature type="non-terminal residue" evidence="2">
    <location>
        <position position="62"/>
    </location>
</feature>
<organism evidence="2">
    <name type="scientific">marine sediment metagenome</name>
    <dbReference type="NCBI Taxonomy" id="412755"/>
    <lineage>
        <taxon>unclassified sequences</taxon>
        <taxon>metagenomes</taxon>
        <taxon>ecological metagenomes</taxon>
    </lineage>
</organism>
<reference evidence="2" key="1">
    <citation type="journal article" date="2014" name="Front. Microbiol.">
        <title>High frequency of phylogenetically diverse reductive dehalogenase-homologous genes in deep subseafloor sedimentary metagenomes.</title>
        <authorList>
            <person name="Kawai M."/>
            <person name="Futagami T."/>
            <person name="Toyoda A."/>
            <person name="Takaki Y."/>
            <person name="Nishi S."/>
            <person name="Hori S."/>
            <person name="Arai W."/>
            <person name="Tsubouchi T."/>
            <person name="Morono Y."/>
            <person name="Uchiyama I."/>
            <person name="Ito T."/>
            <person name="Fujiyama A."/>
            <person name="Inagaki F."/>
            <person name="Takami H."/>
        </authorList>
    </citation>
    <scope>NUCLEOTIDE SEQUENCE</scope>
    <source>
        <strain evidence="2">Expedition CK06-06</strain>
    </source>
</reference>
<evidence type="ECO:0000313" key="2">
    <source>
        <dbReference type="EMBL" id="GAG00455.1"/>
    </source>
</evidence>